<dbReference type="AlphaFoldDB" id="A0A0P7WEA8"/>
<dbReference type="Proteomes" id="UP000182045">
    <property type="component" value="Unassembled WGS sequence"/>
</dbReference>
<keyword evidence="1" id="KW-0812">Transmembrane</keyword>
<dbReference type="Proteomes" id="UP000050413">
    <property type="component" value="Unassembled WGS sequence"/>
</dbReference>
<dbReference type="EMBL" id="LJSG01000012">
    <property type="protein sequence ID" value="KPP92415.1"/>
    <property type="molecule type" value="Genomic_DNA"/>
</dbReference>
<keyword evidence="1" id="KW-0472">Membrane</keyword>
<feature type="domain" description="EamA" evidence="2">
    <location>
        <begin position="18"/>
        <end position="145"/>
    </location>
</feature>
<dbReference type="Gene3D" id="1.10.3730.20">
    <property type="match status" value="2"/>
</dbReference>
<dbReference type="InterPro" id="IPR037185">
    <property type="entry name" value="EmrE-like"/>
</dbReference>
<dbReference type="RefSeq" id="WP_072244473.1">
    <property type="nucleotide sequence ID" value="NZ_FBYC01000001.1"/>
</dbReference>
<comment type="caution">
    <text evidence="4">The sequence shown here is derived from an EMBL/GenBank/DDBJ whole genome shotgun (WGS) entry which is preliminary data.</text>
</comment>
<keyword evidence="6" id="KW-1185">Reference proteome</keyword>
<feature type="transmembrane region" description="Helical" evidence="1">
    <location>
        <begin position="128"/>
        <end position="146"/>
    </location>
</feature>
<gene>
    <name evidence="3" type="ORF">Ga0058931_0398</name>
    <name evidence="4" type="ORF">HLUCCA05_09040</name>
</gene>
<feature type="domain" description="EamA" evidence="2">
    <location>
        <begin position="161"/>
        <end position="296"/>
    </location>
</feature>
<feature type="transmembrane region" description="Helical" evidence="1">
    <location>
        <begin position="47"/>
        <end position="67"/>
    </location>
</feature>
<dbReference type="SUPFAM" id="SSF103481">
    <property type="entry name" value="Multidrug resistance efflux transporter EmrE"/>
    <property type="match status" value="2"/>
</dbReference>
<dbReference type="STRING" id="1666912.Ga0058931_0398"/>
<sequence>MTDWLLSLVGTPEGAQLATILALVSAVSHATFGALQKGAHDPWLTRGAIDGATVALSLPLVVFWAGMPPPQMWPVLLGVVVVHFFYKLTMALAYQRAAYTVVYPVVRGTGPIVTVLAAMVVFNESYGPVQWLGVGLLSGGILLLALRNLSEETLDLRALKLGLLWAMMGGALVAAYTTYDAWAIRLSGDPLRFLVWFFLFSSIDFAIIGWWRYRRMADAPAPWPLALRGASGAVIAYVSFGGVMLATLVGRVGESAVLRETSTVFAALIGWFILKERVGPRKLALMVLIALGAVLVQLGGR</sequence>
<evidence type="ECO:0000313" key="4">
    <source>
        <dbReference type="EMBL" id="KPP92415.1"/>
    </source>
</evidence>
<keyword evidence="1" id="KW-1133">Transmembrane helix</keyword>
<feature type="transmembrane region" description="Helical" evidence="1">
    <location>
        <begin position="15"/>
        <end position="35"/>
    </location>
</feature>
<dbReference type="PATRIC" id="fig|1666912.4.peg.949"/>
<dbReference type="InterPro" id="IPR000620">
    <property type="entry name" value="EamA_dom"/>
</dbReference>
<dbReference type="Pfam" id="PF00892">
    <property type="entry name" value="EamA"/>
    <property type="match status" value="2"/>
</dbReference>
<proteinExistence type="predicted"/>
<dbReference type="OrthoDB" id="9783707at2"/>
<organism evidence="4 5">
    <name type="scientific">Roseibaca calidilacus</name>
    <dbReference type="NCBI Taxonomy" id="1666912"/>
    <lineage>
        <taxon>Bacteria</taxon>
        <taxon>Pseudomonadati</taxon>
        <taxon>Pseudomonadota</taxon>
        <taxon>Alphaproteobacteria</taxon>
        <taxon>Rhodobacterales</taxon>
        <taxon>Paracoccaceae</taxon>
        <taxon>Roseinatronobacter</taxon>
    </lineage>
</organism>
<reference evidence="3 6" key="2">
    <citation type="submission" date="2016-01" db="EMBL/GenBank/DDBJ databases">
        <authorList>
            <person name="Varghese N."/>
        </authorList>
    </citation>
    <scope>NUCLEOTIDE SEQUENCE [LARGE SCALE GENOMIC DNA]</scope>
    <source>
        <strain evidence="3 6">HL-91</strain>
    </source>
</reference>
<feature type="transmembrane region" description="Helical" evidence="1">
    <location>
        <begin position="158"/>
        <end position="179"/>
    </location>
</feature>
<feature type="transmembrane region" description="Helical" evidence="1">
    <location>
        <begin position="225"/>
        <end position="250"/>
    </location>
</feature>
<feature type="transmembrane region" description="Helical" evidence="1">
    <location>
        <begin position="101"/>
        <end position="122"/>
    </location>
</feature>
<dbReference type="EMBL" id="FBYC01000001">
    <property type="protein sequence ID" value="CUX79711.1"/>
    <property type="molecule type" value="Genomic_DNA"/>
</dbReference>
<evidence type="ECO:0000313" key="3">
    <source>
        <dbReference type="EMBL" id="CUX79711.1"/>
    </source>
</evidence>
<evidence type="ECO:0000313" key="6">
    <source>
        <dbReference type="Proteomes" id="UP000182045"/>
    </source>
</evidence>
<reference evidence="4 5" key="1">
    <citation type="submission" date="2015-09" db="EMBL/GenBank/DDBJ databases">
        <title>Identification and resolution of microdiversity through metagenomic sequencing of parallel consortia.</title>
        <authorList>
            <person name="Nelson W.C."/>
            <person name="Romine M.F."/>
            <person name="Lindemann S.R."/>
        </authorList>
    </citation>
    <scope>NUCLEOTIDE SEQUENCE [LARGE SCALE GENOMIC DNA]</scope>
    <source>
        <strain evidence="4">HL-91</strain>
    </source>
</reference>
<protein>
    <submittedName>
        <fullName evidence="4">DMT superfamily transporter</fullName>
    </submittedName>
    <submittedName>
        <fullName evidence="3">Multidrug transporter EmrE</fullName>
    </submittedName>
</protein>
<dbReference type="GO" id="GO:0016020">
    <property type="term" value="C:membrane"/>
    <property type="evidence" value="ECO:0007669"/>
    <property type="project" value="InterPro"/>
</dbReference>
<evidence type="ECO:0000313" key="5">
    <source>
        <dbReference type="Proteomes" id="UP000050413"/>
    </source>
</evidence>
<feature type="transmembrane region" description="Helical" evidence="1">
    <location>
        <begin position="73"/>
        <end position="94"/>
    </location>
</feature>
<evidence type="ECO:0000259" key="2">
    <source>
        <dbReference type="Pfam" id="PF00892"/>
    </source>
</evidence>
<feature type="transmembrane region" description="Helical" evidence="1">
    <location>
        <begin position="283"/>
        <end position="300"/>
    </location>
</feature>
<evidence type="ECO:0000256" key="1">
    <source>
        <dbReference type="SAM" id="Phobius"/>
    </source>
</evidence>
<accession>A0A0P7WEA8</accession>
<name>A0A0P7WEA8_9RHOB</name>
<feature type="transmembrane region" description="Helical" evidence="1">
    <location>
        <begin position="256"/>
        <end position="274"/>
    </location>
</feature>
<feature type="transmembrane region" description="Helical" evidence="1">
    <location>
        <begin position="191"/>
        <end position="213"/>
    </location>
</feature>
<dbReference type="PANTHER" id="PTHR22911">
    <property type="entry name" value="ACYL-MALONYL CONDENSING ENZYME-RELATED"/>
    <property type="match status" value="1"/>
</dbReference>
<dbReference type="PANTHER" id="PTHR22911:SF137">
    <property type="entry name" value="SOLUTE CARRIER FAMILY 35 MEMBER G2-RELATED"/>
    <property type="match status" value="1"/>
</dbReference>